<dbReference type="PANTHER" id="PTHR43707">
    <property type="entry name" value="HISTIDYL-TRNA SYNTHETASE"/>
    <property type="match status" value="1"/>
</dbReference>
<evidence type="ECO:0000313" key="9">
    <source>
        <dbReference type="EMBL" id="WYY26495.1"/>
    </source>
</evidence>
<sequence length="421" mass="50307">MKKIKGMHDLIFPEIDKWVIIENKIKKYLENYNFQEIRTPIIEYYEIFQRSSQYSEMVLKELFQFVDKKGKKIALRPEGTASIVRSYVENKFYHANELKKFYYYGPFFRYERPQKGRYRQFNQIGFEVIGIQNFVLEIEIFILINDLLNELNLKQSKIIINSLGDLNSRNSFLHDFKPYILKNKNQLCDLCLKRIESNILRIFDCKECVAKKFLKDAPVIFDYLTPESKYKFQTLLEVLTKAQINFEVNFKLVRGLDYYTDIVFEISYFSLKHKQNFILGGGGNYNELIQEFSGRKINSIGCAIGMERLMLVLEENLFFQNYPKKKLDVYVFVLDDTLMLDALFLLRTIRQNNIKVEMNYKILHFQKQFRQILDLESKYIIFVGKKEMAKNQVTIKDISKQKSYIIDTSEIIFFLKERLHV</sequence>
<keyword evidence="4 7" id="KW-0067">ATP-binding</keyword>
<dbReference type="InterPro" id="IPR015807">
    <property type="entry name" value="His-tRNA-ligase"/>
</dbReference>
<dbReference type="RefSeq" id="WP_341266397.1">
    <property type="nucleotide sequence ID" value="NZ_CP146843.1"/>
</dbReference>
<comment type="subcellular location">
    <subcellularLocation>
        <location evidence="7">Cytoplasm</location>
    </subcellularLocation>
</comment>
<dbReference type="SUPFAM" id="SSF52954">
    <property type="entry name" value="Class II aaRS ABD-related"/>
    <property type="match status" value="1"/>
</dbReference>
<comment type="catalytic activity">
    <reaction evidence="6 7">
        <text>tRNA(His) + L-histidine + ATP = L-histidyl-tRNA(His) + AMP + diphosphate + H(+)</text>
        <dbReference type="Rhea" id="RHEA:17313"/>
        <dbReference type="Rhea" id="RHEA-COMP:9665"/>
        <dbReference type="Rhea" id="RHEA-COMP:9689"/>
        <dbReference type="ChEBI" id="CHEBI:15378"/>
        <dbReference type="ChEBI" id="CHEBI:30616"/>
        <dbReference type="ChEBI" id="CHEBI:33019"/>
        <dbReference type="ChEBI" id="CHEBI:57595"/>
        <dbReference type="ChEBI" id="CHEBI:78442"/>
        <dbReference type="ChEBI" id="CHEBI:78527"/>
        <dbReference type="ChEBI" id="CHEBI:456215"/>
        <dbReference type="EC" id="6.1.1.21"/>
    </reaction>
</comment>
<evidence type="ECO:0000256" key="2">
    <source>
        <dbReference type="ARBA" id="ARBA00022490"/>
    </source>
</evidence>
<organism evidence="9 10">
    <name type="scientific">Ash yellows phytoplasma</name>
    <dbReference type="NCBI Taxonomy" id="35780"/>
    <lineage>
        <taxon>Bacteria</taxon>
        <taxon>Bacillati</taxon>
        <taxon>Mycoplasmatota</taxon>
        <taxon>Mollicutes</taxon>
        <taxon>Acholeplasmatales</taxon>
        <taxon>Acholeplasmataceae</taxon>
        <taxon>Candidatus Phytoplasma</taxon>
        <taxon>16SrVII (Ash yellows group)</taxon>
    </lineage>
</organism>
<feature type="domain" description="Aminoacyl-transfer RNA synthetases class-II family profile" evidence="8">
    <location>
        <begin position="21"/>
        <end position="323"/>
    </location>
</feature>
<evidence type="ECO:0000259" key="8">
    <source>
        <dbReference type="PROSITE" id="PS50862"/>
    </source>
</evidence>
<dbReference type="Proteomes" id="UP001484199">
    <property type="component" value="Chromosome"/>
</dbReference>
<dbReference type="NCBIfam" id="TIGR00442">
    <property type="entry name" value="hisS"/>
    <property type="match status" value="1"/>
</dbReference>
<dbReference type="InterPro" id="IPR036621">
    <property type="entry name" value="Anticodon-bd_dom_sf"/>
</dbReference>
<dbReference type="PANTHER" id="PTHR43707:SF1">
    <property type="entry name" value="HISTIDINE--TRNA LIGASE, MITOCHONDRIAL-RELATED"/>
    <property type="match status" value="1"/>
</dbReference>
<dbReference type="EMBL" id="CP146843">
    <property type="protein sequence ID" value="WYY26495.1"/>
    <property type="molecule type" value="Genomic_DNA"/>
</dbReference>
<reference evidence="9" key="1">
    <citation type="submission" date="2024-03" db="EMBL/GenBank/DDBJ databases">
        <title>The Complete Genome of 'Candidatus Phytoplasma fraxini' AshY1 from the Ash Yellows Group.</title>
        <authorList>
            <person name="Boehm J.W."/>
            <person name="Huettel B."/>
            <person name="Schneider B."/>
            <person name="Kube M."/>
        </authorList>
    </citation>
    <scope>NUCLEOTIDE SEQUENCE [LARGE SCALE GENOMIC DNA]</scope>
    <source>
        <strain evidence="9">AshY1</strain>
    </source>
</reference>
<dbReference type="EC" id="6.1.1.21" evidence="7"/>
<dbReference type="InterPro" id="IPR045864">
    <property type="entry name" value="aa-tRNA-synth_II/BPL/LPL"/>
</dbReference>
<accession>A0ABZ2U8F8</accession>
<evidence type="ECO:0000256" key="5">
    <source>
        <dbReference type="ARBA" id="ARBA00023146"/>
    </source>
</evidence>
<dbReference type="InterPro" id="IPR041715">
    <property type="entry name" value="HisRS-like_core"/>
</dbReference>
<evidence type="ECO:0000256" key="7">
    <source>
        <dbReference type="HAMAP-Rule" id="MF_00127"/>
    </source>
</evidence>
<dbReference type="Gene3D" id="3.30.930.10">
    <property type="entry name" value="Bira Bifunctional Protein, Domain 2"/>
    <property type="match status" value="1"/>
</dbReference>
<evidence type="ECO:0000313" key="10">
    <source>
        <dbReference type="Proteomes" id="UP001484199"/>
    </source>
</evidence>
<keyword evidence="7" id="KW-0436">Ligase</keyword>
<proteinExistence type="inferred from homology"/>
<dbReference type="SUPFAM" id="SSF55681">
    <property type="entry name" value="Class II aaRS and biotin synthetases"/>
    <property type="match status" value="1"/>
</dbReference>
<dbReference type="Pfam" id="PF13393">
    <property type="entry name" value="tRNA-synt_His"/>
    <property type="match status" value="2"/>
</dbReference>
<dbReference type="InterPro" id="IPR006195">
    <property type="entry name" value="aa-tRNA-synth_II"/>
</dbReference>
<comment type="similarity">
    <text evidence="1 7">Belongs to the class-II aminoacyl-tRNA synthetase family.</text>
</comment>
<evidence type="ECO:0000256" key="4">
    <source>
        <dbReference type="ARBA" id="ARBA00022840"/>
    </source>
</evidence>
<dbReference type="Gene3D" id="3.40.50.800">
    <property type="entry name" value="Anticodon-binding domain"/>
    <property type="match status" value="1"/>
</dbReference>
<dbReference type="PROSITE" id="PS50862">
    <property type="entry name" value="AA_TRNA_LIGASE_II"/>
    <property type="match status" value="1"/>
</dbReference>
<keyword evidence="2 7" id="KW-0963">Cytoplasm</keyword>
<dbReference type="InterPro" id="IPR004516">
    <property type="entry name" value="HisRS/HisZ"/>
</dbReference>
<protein>
    <recommendedName>
        <fullName evidence="7">Histidine--tRNA ligase</fullName>
        <ecNumber evidence="7">6.1.1.21</ecNumber>
    </recommendedName>
    <alternativeName>
        <fullName evidence="7">Histidyl-tRNA synthetase</fullName>
        <shortName evidence="7">HisRS</shortName>
    </alternativeName>
</protein>
<dbReference type="Pfam" id="PF03129">
    <property type="entry name" value="HGTP_anticodon"/>
    <property type="match status" value="1"/>
</dbReference>
<evidence type="ECO:0000256" key="6">
    <source>
        <dbReference type="ARBA" id="ARBA00047639"/>
    </source>
</evidence>
<dbReference type="PIRSF" id="PIRSF001549">
    <property type="entry name" value="His-tRNA_synth"/>
    <property type="match status" value="1"/>
</dbReference>
<gene>
    <name evidence="7" type="primary">hisS</name>
    <name evidence="9" type="ORF">AshY1_03820</name>
</gene>
<evidence type="ECO:0000256" key="3">
    <source>
        <dbReference type="ARBA" id="ARBA00022741"/>
    </source>
</evidence>
<dbReference type="CDD" id="cd00773">
    <property type="entry name" value="HisRS-like_core"/>
    <property type="match status" value="1"/>
</dbReference>
<keyword evidence="10" id="KW-1185">Reference proteome</keyword>
<name>A0ABZ2U8F8_ASHYP</name>
<keyword evidence="5 7" id="KW-0030">Aminoacyl-tRNA synthetase</keyword>
<evidence type="ECO:0000256" key="1">
    <source>
        <dbReference type="ARBA" id="ARBA00008226"/>
    </source>
</evidence>
<comment type="subunit">
    <text evidence="7">Homodimer.</text>
</comment>
<dbReference type="InterPro" id="IPR004154">
    <property type="entry name" value="Anticodon-bd"/>
</dbReference>
<dbReference type="HAMAP" id="MF_00127">
    <property type="entry name" value="His_tRNA_synth"/>
    <property type="match status" value="1"/>
</dbReference>
<keyword evidence="7" id="KW-0648">Protein biosynthesis</keyword>
<keyword evidence="3 7" id="KW-0547">Nucleotide-binding</keyword>